<dbReference type="Pfam" id="PF13966">
    <property type="entry name" value="zf-RVT"/>
    <property type="match status" value="1"/>
</dbReference>
<evidence type="ECO:0000313" key="2">
    <source>
        <dbReference type="EMBL" id="KAK2641421.1"/>
    </source>
</evidence>
<dbReference type="EMBL" id="JANJYI010000007">
    <property type="protein sequence ID" value="KAK2641421.1"/>
    <property type="molecule type" value="Genomic_DNA"/>
</dbReference>
<dbReference type="InterPro" id="IPR026960">
    <property type="entry name" value="RVT-Znf"/>
</dbReference>
<proteinExistence type="predicted"/>
<evidence type="ECO:0000259" key="1">
    <source>
        <dbReference type="Pfam" id="PF13966"/>
    </source>
</evidence>
<reference evidence="2" key="1">
    <citation type="journal article" date="2023" name="Plant J.">
        <title>Genome sequences and population genomics provide insights into the demographic history, inbreeding, and mutation load of two 'living fossil' tree species of Dipteronia.</title>
        <authorList>
            <person name="Feng Y."/>
            <person name="Comes H.P."/>
            <person name="Chen J."/>
            <person name="Zhu S."/>
            <person name="Lu R."/>
            <person name="Zhang X."/>
            <person name="Li P."/>
            <person name="Qiu J."/>
            <person name="Olsen K.M."/>
            <person name="Qiu Y."/>
        </authorList>
    </citation>
    <scope>NUCLEOTIDE SEQUENCE</scope>
    <source>
        <strain evidence="2">KIB01</strain>
    </source>
</reference>
<name>A0AAD9TT30_9ROSI</name>
<comment type="caution">
    <text evidence="2">The sequence shown here is derived from an EMBL/GenBank/DDBJ whole genome shotgun (WGS) entry which is preliminary data.</text>
</comment>
<keyword evidence="3" id="KW-1185">Reference proteome</keyword>
<feature type="domain" description="Reverse transcriptase zinc-binding" evidence="1">
    <location>
        <begin position="77"/>
        <end position="145"/>
    </location>
</feature>
<dbReference type="Proteomes" id="UP001280121">
    <property type="component" value="Unassembled WGS sequence"/>
</dbReference>
<organism evidence="2 3">
    <name type="scientific">Dipteronia dyeriana</name>
    <dbReference type="NCBI Taxonomy" id="168575"/>
    <lineage>
        <taxon>Eukaryota</taxon>
        <taxon>Viridiplantae</taxon>
        <taxon>Streptophyta</taxon>
        <taxon>Embryophyta</taxon>
        <taxon>Tracheophyta</taxon>
        <taxon>Spermatophyta</taxon>
        <taxon>Magnoliopsida</taxon>
        <taxon>eudicotyledons</taxon>
        <taxon>Gunneridae</taxon>
        <taxon>Pentapetalae</taxon>
        <taxon>rosids</taxon>
        <taxon>malvids</taxon>
        <taxon>Sapindales</taxon>
        <taxon>Sapindaceae</taxon>
        <taxon>Hippocastanoideae</taxon>
        <taxon>Acereae</taxon>
        <taxon>Dipteronia</taxon>
    </lineage>
</organism>
<dbReference type="AlphaFoldDB" id="A0AAD9TT30"/>
<evidence type="ECO:0000313" key="3">
    <source>
        <dbReference type="Proteomes" id="UP001280121"/>
    </source>
</evidence>
<sequence length="170" mass="19601">MVDWEWKIYVDLSSEVAPKTHLFQEQAELILNLPCTNPSTPDSLLWHYEKLGSYSVRSGYHLGYELESDSGPYCLKSDDSCWKFLWRLKISSKIKLLIWRACQNWVLTNGNLANRGIKVDPCCSFCHISLELSFRALWGCRLMKKIRTSCGFIAGIHMPSHSQFIDFVSC</sequence>
<protein>
    <recommendedName>
        <fullName evidence="1">Reverse transcriptase zinc-binding domain-containing protein</fullName>
    </recommendedName>
</protein>
<gene>
    <name evidence="2" type="ORF">Ddye_023184</name>
</gene>
<accession>A0AAD9TT30</accession>